<sequence length="99" mass="11131">MTYEALTLHQTPIVTFGYIIQVLLSLAIVIGLIYVAAKYLLPRLQQIVPKGKLMQVTDRMGLEPQVTVYSLKIESYTYLLAVSNKNVTLIDKFKEGELG</sequence>
<dbReference type="EMBL" id="MEUA01000066">
    <property type="protein sequence ID" value="OGC12779.1"/>
    <property type="molecule type" value="Genomic_DNA"/>
</dbReference>
<evidence type="ECO:0000313" key="2">
    <source>
        <dbReference type="EMBL" id="OGC12779.1"/>
    </source>
</evidence>
<proteinExistence type="predicted"/>
<accession>A0A1F4RXA4</accession>
<gene>
    <name evidence="2" type="ORF">A2290_01995</name>
</gene>
<keyword evidence="1" id="KW-1133">Transmembrane helix</keyword>
<keyword evidence="1" id="KW-0472">Membrane</keyword>
<dbReference type="Proteomes" id="UP000177905">
    <property type="component" value="Unassembled WGS sequence"/>
</dbReference>
<evidence type="ECO:0000256" key="1">
    <source>
        <dbReference type="SAM" id="Phobius"/>
    </source>
</evidence>
<feature type="transmembrane region" description="Helical" evidence="1">
    <location>
        <begin position="16"/>
        <end position="37"/>
    </location>
</feature>
<evidence type="ECO:0008006" key="4">
    <source>
        <dbReference type="Google" id="ProtNLM"/>
    </source>
</evidence>
<evidence type="ECO:0000313" key="3">
    <source>
        <dbReference type="Proteomes" id="UP000177905"/>
    </source>
</evidence>
<dbReference type="AlphaFoldDB" id="A0A1F4RXA4"/>
<protein>
    <recommendedName>
        <fullName evidence="4">Flagellar protein</fullName>
    </recommendedName>
</protein>
<comment type="caution">
    <text evidence="2">The sequence shown here is derived from an EMBL/GenBank/DDBJ whole genome shotgun (WGS) entry which is preliminary data.</text>
</comment>
<organism evidence="2 3">
    <name type="scientific">candidate division WOR-1 bacterium RIFOXYB2_FULL_36_35</name>
    <dbReference type="NCBI Taxonomy" id="1802578"/>
    <lineage>
        <taxon>Bacteria</taxon>
        <taxon>Bacillati</taxon>
        <taxon>Saganbacteria</taxon>
    </lineage>
</organism>
<name>A0A1F4RXA4_UNCSA</name>
<reference evidence="2 3" key="1">
    <citation type="journal article" date="2016" name="Nat. Commun.">
        <title>Thousands of microbial genomes shed light on interconnected biogeochemical processes in an aquifer system.</title>
        <authorList>
            <person name="Anantharaman K."/>
            <person name="Brown C.T."/>
            <person name="Hug L.A."/>
            <person name="Sharon I."/>
            <person name="Castelle C.J."/>
            <person name="Probst A.J."/>
            <person name="Thomas B.C."/>
            <person name="Singh A."/>
            <person name="Wilkins M.J."/>
            <person name="Karaoz U."/>
            <person name="Brodie E.L."/>
            <person name="Williams K.H."/>
            <person name="Hubbard S.S."/>
            <person name="Banfield J.F."/>
        </authorList>
    </citation>
    <scope>NUCLEOTIDE SEQUENCE [LARGE SCALE GENOMIC DNA]</scope>
</reference>
<keyword evidence="1" id="KW-0812">Transmembrane</keyword>